<feature type="active site" description="Nucleophile" evidence="4">
    <location>
        <position position="42"/>
    </location>
</feature>
<feature type="domain" description="PNPLA" evidence="5">
    <location>
        <begin position="5"/>
        <end position="197"/>
    </location>
</feature>
<keyword evidence="1 4" id="KW-0378">Hydrolase</keyword>
<dbReference type="PANTHER" id="PTHR14226:SF57">
    <property type="entry name" value="BLR7027 PROTEIN"/>
    <property type="match status" value="1"/>
</dbReference>
<dbReference type="Proteomes" id="UP000199629">
    <property type="component" value="Unassembled WGS sequence"/>
</dbReference>
<reference evidence="7" key="1">
    <citation type="submission" date="2016-06" db="EMBL/GenBank/DDBJ databases">
        <authorList>
            <person name="Varghese N."/>
            <person name="Submissions Spin"/>
        </authorList>
    </citation>
    <scope>NUCLEOTIDE SEQUENCE [LARGE SCALE GENOMIC DNA]</scope>
    <source>
        <strain evidence="7">DSM 45246</strain>
    </source>
</reference>
<evidence type="ECO:0000313" key="6">
    <source>
        <dbReference type="EMBL" id="SCE64907.1"/>
    </source>
</evidence>
<dbReference type="GO" id="GO:0016042">
    <property type="term" value="P:lipid catabolic process"/>
    <property type="evidence" value="ECO:0007669"/>
    <property type="project" value="UniProtKB-UniRule"/>
</dbReference>
<evidence type="ECO:0000256" key="3">
    <source>
        <dbReference type="ARBA" id="ARBA00023098"/>
    </source>
</evidence>
<dbReference type="Pfam" id="PF01734">
    <property type="entry name" value="Patatin"/>
    <property type="match status" value="1"/>
</dbReference>
<evidence type="ECO:0000256" key="2">
    <source>
        <dbReference type="ARBA" id="ARBA00022963"/>
    </source>
</evidence>
<keyword evidence="2 4" id="KW-0442">Lipid degradation</keyword>
<sequence>MTRALVLGGGGVTGVAWELGLLAGLAARGLDVTGAELVVGTSAGSVVGAQVCSGTPVEELYAAQLRPARGEVAARLGVGVLARWAWAGARGRDEVRARARVGAMALAARTPSEESRRAVIAARLPLRQWPARRLLVTAVDAASGEFVVFDATTEVALVDAVGASCAVPGVWPPVTIGGRRYVDGGVRSAVNADLAAGARAVVVLAPTRAGFGPMPRLSAQVAQLRSAGAAVAVVSPDRAARAAIGRNVLDPARRAASARAGFAQAAAVAEEVSAVWTAGG</sequence>
<dbReference type="RefSeq" id="WP_091257994.1">
    <property type="nucleotide sequence ID" value="NZ_FMCS01000001.1"/>
</dbReference>
<feature type="short sequence motif" description="GXSXG" evidence="4">
    <location>
        <begin position="40"/>
        <end position="44"/>
    </location>
</feature>
<dbReference type="InterPro" id="IPR002641">
    <property type="entry name" value="PNPLA_dom"/>
</dbReference>
<dbReference type="InterPro" id="IPR050301">
    <property type="entry name" value="NTE"/>
</dbReference>
<feature type="short sequence motif" description="DGA/G" evidence="4">
    <location>
        <begin position="183"/>
        <end position="185"/>
    </location>
</feature>
<dbReference type="EMBL" id="FMCS01000001">
    <property type="protein sequence ID" value="SCE64907.1"/>
    <property type="molecule type" value="Genomic_DNA"/>
</dbReference>
<dbReference type="Gene3D" id="3.40.1090.10">
    <property type="entry name" value="Cytosolic phospholipase A2 catalytic domain"/>
    <property type="match status" value="2"/>
</dbReference>
<dbReference type="InterPro" id="IPR016035">
    <property type="entry name" value="Acyl_Trfase/lysoPLipase"/>
</dbReference>
<dbReference type="GO" id="GO:0016787">
    <property type="term" value="F:hydrolase activity"/>
    <property type="evidence" value="ECO:0007669"/>
    <property type="project" value="UniProtKB-UniRule"/>
</dbReference>
<evidence type="ECO:0000256" key="1">
    <source>
        <dbReference type="ARBA" id="ARBA00022801"/>
    </source>
</evidence>
<protein>
    <submittedName>
        <fullName evidence="6">NTE family protein</fullName>
    </submittedName>
</protein>
<organism evidence="6 7">
    <name type="scientific">Micromonospora chaiyaphumensis</name>
    <dbReference type="NCBI Taxonomy" id="307119"/>
    <lineage>
        <taxon>Bacteria</taxon>
        <taxon>Bacillati</taxon>
        <taxon>Actinomycetota</taxon>
        <taxon>Actinomycetes</taxon>
        <taxon>Micromonosporales</taxon>
        <taxon>Micromonosporaceae</taxon>
        <taxon>Micromonospora</taxon>
    </lineage>
</organism>
<evidence type="ECO:0000313" key="7">
    <source>
        <dbReference type="Proteomes" id="UP000199629"/>
    </source>
</evidence>
<evidence type="ECO:0000256" key="4">
    <source>
        <dbReference type="PROSITE-ProRule" id="PRU01161"/>
    </source>
</evidence>
<dbReference type="AlphaFoldDB" id="A0A1C4TZX2"/>
<feature type="short sequence motif" description="GXGXXG" evidence="4">
    <location>
        <begin position="9"/>
        <end position="14"/>
    </location>
</feature>
<evidence type="ECO:0000259" key="5">
    <source>
        <dbReference type="PROSITE" id="PS51635"/>
    </source>
</evidence>
<accession>A0A1C4TZX2</accession>
<proteinExistence type="predicted"/>
<keyword evidence="7" id="KW-1185">Reference proteome</keyword>
<gene>
    <name evidence="6" type="ORF">GA0070214_101188</name>
</gene>
<feature type="active site" description="Proton acceptor" evidence="4">
    <location>
        <position position="183"/>
    </location>
</feature>
<keyword evidence="3 4" id="KW-0443">Lipid metabolism</keyword>
<name>A0A1C4TZX2_9ACTN</name>
<dbReference type="PANTHER" id="PTHR14226">
    <property type="entry name" value="NEUROPATHY TARGET ESTERASE/SWISS CHEESE D.MELANOGASTER"/>
    <property type="match status" value="1"/>
</dbReference>
<dbReference type="PROSITE" id="PS51635">
    <property type="entry name" value="PNPLA"/>
    <property type="match status" value="1"/>
</dbReference>
<dbReference type="SUPFAM" id="SSF52151">
    <property type="entry name" value="FabD/lysophospholipase-like"/>
    <property type="match status" value="1"/>
</dbReference>